<proteinExistence type="predicted"/>
<dbReference type="Proteomes" id="UP000678499">
    <property type="component" value="Unassembled WGS sequence"/>
</dbReference>
<feature type="compositionally biased region" description="Basic residues" evidence="6">
    <location>
        <begin position="130"/>
        <end position="140"/>
    </location>
</feature>
<accession>A0A7R9G8C5</accession>
<dbReference type="InterPro" id="IPR040122">
    <property type="entry name" value="Importin_beta"/>
</dbReference>
<keyword evidence="9" id="KW-1185">Reference proteome</keyword>
<evidence type="ECO:0000259" key="7">
    <source>
        <dbReference type="PROSITE" id="PS50166"/>
    </source>
</evidence>
<keyword evidence="3" id="KW-0963">Cytoplasm</keyword>
<evidence type="ECO:0000256" key="3">
    <source>
        <dbReference type="ARBA" id="ARBA00022490"/>
    </source>
</evidence>
<evidence type="ECO:0000313" key="8">
    <source>
        <dbReference type="EMBL" id="CAD7272982.1"/>
    </source>
</evidence>
<evidence type="ECO:0000256" key="5">
    <source>
        <dbReference type="ARBA" id="ARBA00022927"/>
    </source>
</evidence>
<dbReference type="GO" id="GO:0005737">
    <property type="term" value="C:cytoplasm"/>
    <property type="evidence" value="ECO:0007669"/>
    <property type="project" value="UniProtKB-SubCell"/>
</dbReference>
<dbReference type="PROSITE" id="PS50166">
    <property type="entry name" value="IMPORTIN_B_NT"/>
    <property type="match status" value="1"/>
</dbReference>
<dbReference type="SMART" id="SM00913">
    <property type="entry name" value="IBN_N"/>
    <property type="match status" value="1"/>
</dbReference>
<dbReference type="SUPFAM" id="SSF48371">
    <property type="entry name" value="ARM repeat"/>
    <property type="match status" value="1"/>
</dbReference>
<feature type="compositionally biased region" description="Acidic residues" evidence="6">
    <location>
        <begin position="55"/>
        <end position="64"/>
    </location>
</feature>
<dbReference type="Pfam" id="PF03810">
    <property type="entry name" value="IBN_N"/>
    <property type="match status" value="1"/>
</dbReference>
<feature type="compositionally biased region" description="Acidic residues" evidence="6">
    <location>
        <begin position="192"/>
        <end position="202"/>
    </location>
</feature>
<dbReference type="InterPro" id="IPR001494">
    <property type="entry name" value="Importin-beta_N"/>
</dbReference>
<protein>
    <recommendedName>
        <fullName evidence="7">Importin N-terminal domain-containing protein</fullName>
    </recommendedName>
</protein>
<dbReference type="EMBL" id="OA882116">
    <property type="protein sequence ID" value="CAD7272982.1"/>
    <property type="molecule type" value="Genomic_DNA"/>
</dbReference>
<keyword evidence="2" id="KW-0813">Transport</keyword>
<feature type="domain" description="Importin N-terminal" evidence="7">
    <location>
        <begin position="431"/>
        <end position="511"/>
    </location>
</feature>
<feature type="compositionally biased region" description="Basic and acidic residues" evidence="6">
    <location>
        <begin position="65"/>
        <end position="74"/>
    </location>
</feature>
<keyword evidence="4" id="KW-0677">Repeat</keyword>
<organism evidence="8">
    <name type="scientific">Notodromas monacha</name>
    <dbReference type="NCBI Taxonomy" id="399045"/>
    <lineage>
        <taxon>Eukaryota</taxon>
        <taxon>Metazoa</taxon>
        <taxon>Ecdysozoa</taxon>
        <taxon>Arthropoda</taxon>
        <taxon>Crustacea</taxon>
        <taxon>Oligostraca</taxon>
        <taxon>Ostracoda</taxon>
        <taxon>Podocopa</taxon>
        <taxon>Podocopida</taxon>
        <taxon>Cypridocopina</taxon>
        <taxon>Cypridoidea</taxon>
        <taxon>Cyprididae</taxon>
        <taxon>Notodromas</taxon>
    </lineage>
</organism>
<feature type="region of interest" description="Disordered" evidence="6">
    <location>
        <begin position="172"/>
        <end position="214"/>
    </location>
</feature>
<evidence type="ECO:0000256" key="1">
    <source>
        <dbReference type="ARBA" id="ARBA00004496"/>
    </source>
</evidence>
<dbReference type="EMBL" id="CAJPEX010000079">
    <property type="protein sequence ID" value="CAG0913134.1"/>
    <property type="molecule type" value="Genomic_DNA"/>
</dbReference>
<evidence type="ECO:0000313" key="9">
    <source>
        <dbReference type="Proteomes" id="UP000678499"/>
    </source>
</evidence>
<dbReference type="InterPro" id="IPR011989">
    <property type="entry name" value="ARM-like"/>
</dbReference>
<comment type="subcellular location">
    <subcellularLocation>
        <location evidence="1">Cytoplasm</location>
    </subcellularLocation>
</comment>
<dbReference type="AlphaFoldDB" id="A0A7R9G8C5"/>
<evidence type="ECO:0000256" key="2">
    <source>
        <dbReference type="ARBA" id="ARBA00022448"/>
    </source>
</evidence>
<keyword evidence="5" id="KW-0653">Protein transport</keyword>
<sequence>MREADPRLNRRFLTCRTNYSFAYPALEAGTSPPGLMQFEQIPPEDRSKYEKLDNDLLDSSEDESERSVPRKRESDDSDSIGSATDLQIRDEEDFPLGSHEAEIVTNPGSSVYHAECESMATHDGASSRYQQKRKLNKNHQRAGVGSYTAVQEKDVSGDVFFVGPEYGERPLLAYDELSSPEGSVKQTGSDGADSDNSSDVEENASSGLRGFPRRLRKLKDSSQALPNHHSGDAEEEVDVFGKAPFKIPGPPAVLKRNRLPKKIKDSPLLPIATATPAAITGAGGGGGGKLETVAVVVATAVTNNPAAAAPMPGAAAAAVALNNLWPGLEDAFGDVPFQSMPSMPSKEKFPGVPPHKDAAKASFPETSMSLLGNADGDELEAESLIKSKLKWQKPKKTERKKAANQDLDMEQELIGILEKTLSPDQNELKAATEFLEQAAKADLVAFLRTLSDILKARAANPIVRVAAGLQLKNQIAWKDPAKKDIFTQKWFAIPEEARQIIKTNVLEALGTEGQRPSTAAQCVAHIAIIELPRGVWPRLIPDLVDNVCKEGVPDSLKAACLESIGYICQDIQPAVLAEVSNSILTAIVNGMRLPDENIRLAAVNALLNSLEFTQNNFAVESERNVIMTVTCEATTSNNTQVRVVALQCLVRIISLYYEYMEVYMASALLPITLEAMNSDTSELVLQGIEFWSTVCETELDLAINASEAAELERPALADQSRYYAKGALKYVLPIVLETLTKQDECDEDEWTPAKGAGVCLSLFAECTEDAIVEYVVPFVTQNIGNGDWRYREAAVMAFGSILEGEEQRIALFWAFIFWLLSKRTQ</sequence>
<dbReference type="GO" id="GO:0031267">
    <property type="term" value="F:small GTPase binding"/>
    <property type="evidence" value="ECO:0007669"/>
    <property type="project" value="InterPro"/>
</dbReference>
<dbReference type="Gene3D" id="1.25.10.10">
    <property type="entry name" value="Leucine-rich Repeat Variant"/>
    <property type="match status" value="1"/>
</dbReference>
<name>A0A7R9G8C5_9CRUS</name>
<dbReference type="PANTHER" id="PTHR10527">
    <property type="entry name" value="IMPORTIN BETA"/>
    <property type="match status" value="1"/>
</dbReference>
<reference evidence="8" key="1">
    <citation type="submission" date="2020-11" db="EMBL/GenBank/DDBJ databases">
        <authorList>
            <person name="Tran Van P."/>
        </authorList>
    </citation>
    <scope>NUCLEOTIDE SEQUENCE</scope>
</reference>
<evidence type="ECO:0000256" key="6">
    <source>
        <dbReference type="SAM" id="MobiDB-lite"/>
    </source>
</evidence>
<dbReference type="OrthoDB" id="10263328at2759"/>
<feature type="compositionally biased region" description="Basic and acidic residues" evidence="6">
    <location>
        <begin position="43"/>
        <end position="54"/>
    </location>
</feature>
<evidence type="ECO:0000256" key="4">
    <source>
        <dbReference type="ARBA" id="ARBA00022737"/>
    </source>
</evidence>
<gene>
    <name evidence="8" type="ORF">NMOB1V02_LOCUS891</name>
</gene>
<dbReference type="InterPro" id="IPR016024">
    <property type="entry name" value="ARM-type_fold"/>
</dbReference>
<feature type="region of interest" description="Disordered" evidence="6">
    <location>
        <begin position="23"/>
        <end position="146"/>
    </location>
</feature>
<dbReference type="GO" id="GO:0006606">
    <property type="term" value="P:protein import into nucleus"/>
    <property type="evidence" value="ECO:0007669"/>
    <property type="project" value="InterPro"/>
</dbReference>